<gene>
    <name evidence="2" type="ORF">LJ755_04350</name>
    <name evidence="3" type="ORF">MUK71_06345</name>
</gene>
<keyword evidence="4" id="KW-1185">Reference proteome</keyword>
<evidence type="ECO:0000313" key="3">
    <source>
        <dbReference type="EMBL" id="UON93225.1"/>
    </source>
</evidence>
<dbReference type="AlphaFoldDB" id="A0A9X1S8Z6"/>
<dbReference type="Gene3D" id="1.25.40.10">
    <property type="entry name" value="Tetratricopeptide repeat domain"/>
    <property type="match status" value="1"/>
</dbReference>
<sequence>MAGRLIDDEPELAFQHALAASRRGGRMAVVREAVGLTAYAAEHFGEALREFRTYRRISGSNDYLPMMADCERGLGHPERALDLVRSEDAKDLDTAGQVDLAIVASGARMDMGQFEAAVSALEIPQLDRNRAFSFSPRLFRAYADALELAGRNEEAETWRKQALRADSALGMGDFAEPEIFDLAPEEERKERRSERREDRSGAYFAADEESAPKDNSVVEPAEDADALPSDEQEGLLTEDGDVDEDVEVVVSDFNMDDDEDEDTAREDADETEQSRIDD</sequence>
<dbReference type="EMBL" id="JAJFZT010000001">
    <property type="protein sequence ID" value="MCC3271961.1"/>
    <property type="molecule type" value="Genomic_DNA"/>
</dbReference>
<feature type="compositionally biased region" description="Acidic residues" evidence="1">
    <location>
        <begin position="220"/>
        <end position="247"/>
    </location>
</feature>
<evidence type="ECO:0008006" key="6">
    <source>
        <dbReference type="Google" id="ProtNLM"/>
    </source>
</evidence>
<reference evidence="2" key="1">
    <citation type="submission" date="2021-10" db="EMBL/GenBank/DDBJ databases">
        <title>Novel species in genus Arthrobacter.</title>
        <authorList>
            <person name="Liu Y."/>
        </authorList>
    </citation>
    <scope>NUCLEOTIDE SEQUENCE</scope>
    <source>
        <strain evidence="4">zg-Y462</strain>
        <strain evidence="2">Zg-Y462</strain>
    </source>
</reference>
<dbReference type="EMBL" id="CP094984">
    <property type="protein sequence ID" value="UON93225.1"/>
    <property type="molecule type" value="Genomic_DNA"/>
</dbReference>
<organism evidence="2 5">
    <name type="scientific">Arthrobacter zhangbolii</name>
    <dbReference type="NCBI Taxonomy" id="2886936"/>
    <lineage>
        <taxon>Bacteria</taxon>
        <taxon>Bacillati</taxon>
        <taxon>Actinomycetota</taxon>
        <taxon>Actinomycetes</taxon>
        <taxon>Micrococcales</taxon>
        <taxon>Micrococcaceae</taxon>
        <taxon>Arthrobacter</taxon>
    </lineage>
</organism>
<feature type="compositionally biased region" description="Acidic residues" evidence="1">
    <location>
        <begin position="254"/>
        <end position="271"/>
    </location>
</feature>
<feature type="region of interest" description="Disordered" evidence="1">
    <location>
        <begin position="175"/>
        <end position="278"/>
    </location>
</feature>
<protein>
    <recommendedName>
        <fullName evidence="6">TPR-repeat-containing protein</fullName>
    </recommendedName>
</protein>
<name>A0A9X1S8Z6_9MICC</name>
<dbReference type="InterPro" id="IPR011990">
    <property type="entry name" value="TPR-like_helical_dom_sf"/>
</dbReference>
<feature type="compositionally biased region" description="Basic and acidic residues" evidence="1">
    <location>
        <begin position="185"/>
        <end position="200"/>
    </location>
</feature>
<dbReference type="Proteomes" id="UP001155145">
    <property type="component" value="Unassembled WGS sequence"/>
</dbReference>
<dbReference type="RefSeq" id="WP_227902346.1">
    <property type="nucleotide sequence ID" value="NZ_CP094984.1"/>
</dbReference>
<proteinExistence type="predicted"/>
<accession>A0A9X1S8Z6</accession>
<evidence type="ECO:0000313" key="5">
    <source>
        <dbReference type="Proteomes" id="UP001155145"/>
    </source>
</evidence>
<dbReference type="Proteomes" id="UP000829758">
    <property type="component" value="Chromosome"/>
</dbReference>
<evidence type="ECO:0000313" key="4">
    <source>
        <dbReference type="Proteomes" id="UP000829758"/>
    </source>
</evidence>
<evidence type="ECO:0000313" key="2">
    <source>
        <dbReference type="EMBL" id="MCC3271961.1"/>
    </source>
</evidence>
<evidence type="ECO:0000256" key="1">
    <source>
        <dbReference type="SAM" id="MobiDB-lite"/>
    </source>
</evidence>